<name>A0A1F6G5Q7_9BACT</name>
<proteinExistence type="predicted"/>
<evidence type="ECO:0000313" key="2">
    <source>
        <dbReference type="Proteomes" id="UP000176867"/>
    </source>
</evidence>
<organism evidence="1 2">
    <name type="scientific">Candidatus Kaiserbacteria bacterium RIFOXYD1_FULL_47_14</name>
    <dbReference type="NCBI Taxonomy" id="1798533"/>
    <lineage>
        <taxon>Bacteria</taxon>
        <taxon>Candidatus Kaiseribacteriota</taxon>
    </lineage>
</organism>
<dbReference type="EMBL" id="MFMU01000007">
    <property type="protein sequence ID" value="OGG93444.1"/>
    <property type="molecule type" value="Genomic_DNA"/>
</dbReference>
<reference evidence="1 2" key="1">
    <citation type="journal article" date="2016" name="Nat. Commun.">
        <title>Thousands of microbial genomes shed light on interconnected biogeochemical processes in an aquifer system.</title>
        <authorList>
            <person name="Anantharaman K."/>
            <person name="Brown C.T."/>
            <person name="Hug L.A."/>
            <person name="Sharon I."/>
            <person name="Castelle C.J."/>
            <person name="Probst A.J."/>
            <person name="Thomas B.C."/>
            <person name="Singh A."/>
            <person name="Wilkins M.J."/>
            <person name="Karaoz U."/>
            <person name="Brodie E.L."/>
            <person name="Williams K.H."/>
            <person name="Hubbard S.S."/>
            <person name="Banfield J.F."/>
        </authorList>
    </citation>
    <scope>NUCLEOTIDE SEQUENCE [LARGE SCALE GENOMIC DNA]</scope>
</reference>
<dbReference type="AlphaFoldDB" id="A0A1F6G5Q7"/>
<comment type="caution">
    <text evidence="1">The sequence shown here is derived from an EMBL/GenBank/DDBJ whole genome shotgun (WGS) entry which is preliminary data.</text>
</comment>
<dbReference type="Proteomes" id="UP000176867">
    <property type="component" value="Unassembled WGS sequence"/>
</dbReference>
<evidence type="ECO:0000313" key="1">
    <source>
        <dbReference type="EMBL" id="OGG93444.1"/>
    </source>
</evidence>
<sequence length="267" mass="30974">MSKKDKEAVMSSELKFSWPEESAPGNNAFYPLSIPGEIARIVTADDSRRDEGGCIAPSIEGLLVILRDDGKYEIRDFSFFSRRGWDSNSSWLDRRGEIGPARLSDSLPAFLWRTCKSAYYVRGDEARAEVEVVYNPTPEWLVAEMEATGEDMRDSRNGIPPIEMAEEMLRQREQIFFEAISEEEPICSSLRGVWLERSRMDIRALAIRWLIRKRIHREIELRFFADSRPPRWETSYGGHSHSFEELFFQGMGILQVPIGTRAKWRWK</sequence>
<protein>
    <submittedName>
        <fullName evidence="1">Uncharacterized protein</fullName>
    </submittedName>
</protein>
<accession>A0A1F6G5Q7</accession>
<gene>
    <name evidence="1" type="ORF">A2609_01820</name>
</gene>